<dbReference type="InterPro" id="IPR012340">
    <property type="entry name" value="NA-bd_OB-fold"/>
</dbReference>
<reference evidence="8" key="1">
    <citation type="submission" date="2020-04" db="EMBL/GenBank/DDBJ databases">
        <authorList>
            <person name="Neveu A P."/>
        </authorList>
    </citation>
    <scope>NUCLEOTIDE SEQUENCE</scope>
    <source>
        <tissue evidence="8">Whole embryo</tissue>
    </source>
</reference>
<dbReference type="Pfam" id="PF13087">
    <property type="entry name" value="AAA_12"/>
    <property type="match status" value="1"/>
</dbReference>
<feature type="domain" description="DNA2/NAM7 helicase-like C-terminal" evidence="7">
    <location>
        <begin position="892"/>
        <end position="1101"/>
    </location>
</feature>
<dbReference type="CDD" id="cd18808">
    <property type="entry name" value="SF1_C_Upf1"/>
    <property type="match status" value="1"/>
</dbReference>
<dbReference type="InterPro" id="IPR041679">
    <property type="entry name" value="DNA2/NAM7-like_C"/>
</dbReference>
<protein>
    <submittedName>
        <fullName evidence="8">Helicase with zinc finger domain 2</fullName>
    </submittedName>
</protein>
<sequence>MFRYDSQIQLSLSLKSRVNYLNQQLPEDLPTPRHDLHVLPELLVCIKEALQEGDLDLALMLFSCDGLQPSICPANDGLIGIQKRATLKEASRVDENLPSSHSHFSLRLPFYSWCSSPIRRYTDIIAQRQIIKICKKSNQPARRDDVIVLEEMSQEKGLNETCKQLSLRQNDAKDYERELMQFTLAKLFQDQQERSYQQAVVTEITNKEIKFSLVSYSNLRRISILPYTHLFARKAIWGEQVNTKFCRPGEKILKSNHLFWYIRYYDLRDKSEGKGFKHSHFQHSTVPAQRVKDFVGYLSTVITSGTVMGETTSNEIKAHLKRIVAKQKPTQRCPAKASNQLGPCDGRKCDHKDSKCDDHMSYRTKNDIRHVRVISTFVESGLPILVQLNPRIRRGMLEPTVQLLCLADDFDLCLSHQTDAVETFASDVRPTHVQGKNETMTMKQYANVWLPVLRLDGVYCAVVDGFSITFNGVNIHWTRPGEAGYFTLKTMYCKERMIHMHRDGFLCIRVKNVLSNDNESRYAWVAHALIVAVEEDRENVTNLTTVSFILCRSILSKVESTDPIYKSETLATVEYIPLHVPHRRMAKSLQSIRKGSSPKENTEIAEMLCTGDIARINELKYNPDVERIIQSVGSEEVRGFKFPLNNEQKGQVQRAMGNKLTLVQGPPGTGKSFMGAYMVHYFRQMNIATGNEGFILYCGPSNKSVDVVAEYLMKTGMKILRVYGKLMEEQDYPNPLNPSIKKENEPNPSGKLESITLHKIIRNETNSKHRKLRDYDKKFKDKTPPVTLREYLEYKATVQAAKEEELSRHDVIICTCTGSAMKIFKRKLKSKYPKLKRMLFSHCIIDEAGMCSEPETLVPVVTSLADQVVLIGDQKQLQPVIQCDRARDFGMGVSMFERLEEHTEMLTLQYRMNESICDFPSSHFYNSSLKTDDSVHDRDHRKPGVLFHPSPGNTAVFAHVESEEDNSFNKLEHGGVNSKYNKGQARAVIKILVWLHLTKRVPLEDIMVLSPYKAQCSEISSMIRAERAGLSGVNIGTVVTSQGSERDYVILSTVRSQPQELMDESATLHWRRKYLGFVTDPHQINVAITRARRGLCIIGNSHTLDKDTETWHELLQNYYQKGSVVDFYSHNAPWNSL</sequence>
<dbReference type="GO" id="GO:0016787">
    <property type="term" value="F:hydrolase activity"/>
    <property type="evidence" value="ECO:0007669"/>
    <property type="project" value="UniProtKB-KW"/>
</dbReference>
<dbReference type="PANTHER" id="PTHR43788">
    <property type="entry name" value="DNA2/NAM7 HELICASE FAMILY MEMBER"/>
    <property type="match status" value="1"/>
</dbReference>
<dbReference type="InterPro" id="IPR050534">
    <property type="entry name" value="Coronavir_polyprotein_1ab"/>
</dbReference>
<dbReference type="SUPFAM" id="SSF52540">
    <property type="entry name" value="P-loop containing nucleoside triphosphate hydrolases"/>
    <property type="match status" value="1"/>
</dbReference>
<dbReference type="PANTHER" id="PTHR43788:SF16">
    <property type="entry name" value="HELICASE WITH ZINC FINGER 2"/>
    <property type="match status" value="1"/>
</dbReference>
<dbReference type="InterPro" id="IPR041677">
    <property type="entry name" value="DNA2/NAM7_AAA_11"/>
</dbReference>
<keyword evidence="4 8" id="KW-0347">Helicase</keyword>
<keyword evidence="5" id="KW-0067">ATP-binding</keyword>
<gene>
    <name evidence="8" type="primary">Helz2</name>
</gene>
<proteinExistence type="evidence at transcript level"/>
<dbReference type="InterPro" id="IPR027417">
    <property type="entry name" value="P-loop_NTPase"/>
</dbReference>
<dbReference type="SUPFAM" id="SSF50249">
    <property type="entry name" value="Nucleic acid-binding proteins"/>
    <property type="match status" value="1"/>
</dbReference>
<evidence type="ECO:0000259" key="7">
    <source>
        <dbReference type="Pfam" id="PF13087"/>
    </source>
</evidence>
<evidence type="ECO:0000256" key="4">
    <source>
        <dbReference type="ARBA" id="ARBA00022806"/>
    </source>
</evidence>
<evidence type="ECO:0000256" key="5">
    <source>
        <dbReference type="ARBA" id="ARBA00022840"/>
    </source>
</evidence>
<dbReference type="GO" id="GO:0005524">
    <property type="term" value="F:ATP binding"/>
    <property type="evidence" value="ECO:0007669"/>
    <property type="project" value="UniProtKB-KW"/>
</dbReference>
<dbReference type="EMBL" id="LR785727">
    <property type="protein sequence ID" value="CAB3252515.1"/>
    <property type="molecule type" value="mRNA"/>
</dbReference>
<evidence type="ECO:0000256" key="2">
    <source>
        <dbReference type="ARBA" id="ARBA00022741"/>
    </source>
</evidence>
<evidence type="ECO:0000313" key="8">
    <source>
        <dbReference type="EMBL" id="CAB3252515.1"/>
    </source>
</evidence>
<dbReference type="Gene3D" id="3.40.50.300">
    <property type="entry name" value="P-loop containing nucleotide triphosphate hydrolases"/>
    <property type="match status" value="2"/>
</dbReference>
<dbReference type="GO" id="GO:0043139">
    <property type="term" value="F:5'-3' DNA helicase activity"/>
    <property type="evidence" value="ECO:0007669"/>
    <property type="project" value="TreeGrafter"/>
</dbReference>
<evidence type="ECO:0000256" key="1">
    <source>
        <dbReference type="ARBA" id="ARBA00007913"/>
    </source>
</evidence>
<organism evidence="8">
    <name type="scientific">Phallusia mammillata</name>
    <dbReference type="NCBI Taxonomy" id="59560"/>
    <lineage>
        <taxon>Eukaryota</taxon>
        <taxon>Metazoa</taxon>
        <taxon>Chordata</taxon>
        <taxon>Tunicata</taxon>
        <taxon>Ascidiacea</taxon>
        <taxon>Phlebobranchia</taxon>
        <taxon>Ascidiidae</taxon>
        <taxon>Phallusia</taxon>
    </lineage>
</organism>
<dbReference type="InterPro" id="IPR047187">
    <property type="entry name" value="SF1_C_Upf1"/>
</dbReference>
<feature type="domain" description="DNA2/NAM7 helicase helicase" evidence="6">
    <location>
        <begin position="644"/>
        <end position="882"/>
    </location>
</feature>
<evidence type="ECO:0000256" key="3">
    <source>
        <dbReference type="ARBA" id="ARBA00022801"/>
    </source>
</evidence>
<dbReference type="AlphaFoldDB" id="A0A6F9DEM7"/>
<evidence type="ECO:0000259" key="6">
    <source>
        <dbReference type="Pfam" id="PF13086"/>
    </source>
</evidence>
<comment type="similarity">
    <text evidence="1">Belongs to the DNA2/NAM7 helicase family.</text>
</comment>
<keyword evidence="2" id="KW-0547">Nucleotide-binding</keyword>
<dbReference type="Pfam" id="PF13086">
    <property type="entry name" value="AAA_11"/>
    <property type="match status" value="1"/>
</dbReference>
<name>A0A6F9DEM7_9ASCI</name>
<keyword evidence="3" id="KW-0378">Hydrolase</keyword>
<accession>A0A6F9DEM7</accession>